<organism evidence="2 3">
    <name type="scientific">Tetraparma gracilis</name>
    <dbReference type="NCBI Taxonomy" id="2962635"/>
    <lineage>
        <taxon>Eukaryota</taxon>
        <taxon>Sar</taxon>
        <taxon>Stramenopiles</taxon>
        <taxon>Ochrophyta</taxon>
        <taxon>Bolidophyceae</taxon>
        <taxon>Parmales</taxon>
        <taxon>Triparmaceae</taxon>
        <taxon>Tetraparma</taxon>
    </lineage>
</organism>
<comment type="caution">
    <text evidence="2">The sequence shown here is derived from an EMBL/GenBank/DDBJ whole genome shotgun (WGS) entry which is preliminary data.</text>
</comment>
<accession>A0ABQ6N456</accession>
<evidence type="ECO:0000313" key="3">
    <source>
        <dbReference type="Proteomes" id="UP001165060"/>
    </source>
</evidence>
<feature type="compositionally biased region" description="Low complexity" evidence="1">
    <location>
        <begin position="1"/>
        <end position="17"/>
    </location>
</feature>
<reference evidence="2 3" key="1">
    <citation type="journal article" date="2023" name="Commun. Biol.">
        <title>Genome analysis of Parmales, the sister group of diatoms, reveals the evolutionary specialization of diatoms from phago-mixotrophs to photoautotrophs.</title>
        <authorList>
            <person name="Ban H."/>
            <person name="Sato S."/>
            <person name="Yoshikawa S."/>
            <person name="Yamada K."/>
            <person name="Nakamura Y."/>
            <person name="Ichinomiya M."/>
            <person name="Sato N."/>
            <person name="Blanc-Mathieu R."/>
            <person name="Endo H."/>
            <person name="Kuwata A."/>
            <person name="Ogata H."/>
        </authorList>
    </citation>
    <scope>NUCLEOTIDE SEQUENCE [LARGE SCALE GENOMIC DNA]</scope>
</reference>
<name>A0ABQ6N456_9STRA</name>
<gene>
    <name evidence="2" type="ORF">TeGR_g13330</name>
</gene>
<dbReference type="EMBL" id="BRYB01002146">
    <property type="protein sequence ID" value="GMI40340.1"/>
    <property type="molecule type" value="Genomic_DNA"/>
</dbReference>
<sequence>MSSFSHSSSHPHTNPTSLVHDGSRGQFCGGPRGKARYRFVTEFSILPGVKKVADNAFHSVPFLSLSGLVNSDVVEIGTCAFTGAQCETLEGLPPGLTSIKSYAFQCCDKLRSLRCLPLATAVESQAFARCSLLEAKAIELGCVVDDAYQCFGDIDAWVEDRKMFPTRRWAILSCVRYAIELEEAEDGVAPLQKRIGKLSGKLSNDTAAVKEDISPLLKEMAKLPREMVREIVEFCHGDHELKNFKLDMDSEVMQKRALLGALLDKRDEKTITTIKLKMRLLGTVDPDEVQLLDGAPHLDEHYRGAYFTDLFLKNVTMLFQEPPEDAA</sequence>
<dbReference type="Gene3D" id="3.80.10.10">
    <property type="entry name" value="Ribonuclease Inhibitor"/>
    <property type="match status" value="1"/>
</dbReference>
<dbReference type="InterPro" id="IPR026906">
    <property type="entry name" value="LRR_5"/>
</dbReference>
<evidence type="ECO:0000256" key="1">
    <source>
        <dbReference type="SAM" id="MobiDB-lite"/>
    </source>
</evidence>
<protein>
    <submittedName>
        <fullName evidence="2">Uncharacterized protein</fullName>
    </submittedName>
</protein>
<dbReference type="InterPro" id="IPR032675">
    <property type="entry name" value="LRR_dom_sf"/>
</dbReference>
<keyword evidence="3" id="KW-1185">Reference proteome</keyword>
<evidence type="ECO:0000313" key="2">
    <source>
        <dbReference type="EMBL" id="GMI40340.1"/>
    </source>
</evidence>
<feature type="region of interest" description="Disordered" evidence="1">
    <location>
        <begin position="1"/>
        <end position="24"/>
    </location>
</feature>
<proteinExistence type="predicted"/>
<dbReference type="Pfam" id="PF13306">
    <property type="entry name" value="LRR_5"/>
    <property type="match status" value="1"/>
</dbReference>
<dbReference type="Proteomes" id="UP001165060">
    <property type="component" value="Unassembled WGS sequence"/>
</dbReference>